<dbReference type="Proteomes" id="UP000193144">
    <property type="component" value="Unassembled WGS sequence"/>
</dbReference>
<dbReference type="OrthoDB" id="5361354at2759"/>
<comment type="caution">
    <text evidence="3">The sequence shown here is derived from an EMBL/GenBank/DDBJ whole genome shotgun (WGS) entry which is preliminary data.</text>
</comment>
<sequence length="323" mass="34746">MTWFGNLDLAYKYTIVFLSLLVFTISAGFAKVLYNRRKLKQFVKNEENVEAGARDEQMELNQREKDEGDLFGVRAIEAGFYAGIPQSRPGSAAGSRAGSIVGTPSMSTNTLIGSFTSPKIQSHSMSSSVTSLPLAHTTDRIRDSDTLPGGDSPPRRKSPPAIKLRPSEAELSGRINHNAAVNMNLMVPPSPVLARPPQSPAFGGSDDGSDDNLTPRSLSPRSASFKPDHYAPVPPQIPMPEGLRASVHSAEATAQSQAASFNSSPGHSAPPSPSFAPPEARAPTMPSRSMRDEPRSLFPAYTERRDSLPKINGPEERVGQPSR</sequence>
<evidence type="ECO:0000313" key="3">
    <source>
        <dbReference type="EMBL" id="ORY05170.1"/>
    </source>
</evidence>
<feature type="compositionally biased region" description="Polar residues" evidence="1">
    <location>
        <begin position="211"/>
        <end position="222"/>
    </location>
</feature>
<accession>A0A1Y1Z4J7</accession>
<evidence type="ECO:0000256" key="2">
    <source>
        <dbReference type="SAM" id="Phobius"/>
    </source>
</evidence>
<feature type="compositionally biased region" description="Basic and acidic residues" evidence="1">
    <location>
        <begin position="302"/>
        <end position="323"/>
    </location>
</feature>
<evidence type="ECO:0000313" key="4">
    <source>
        <dbReference type="Proteomes" id="UP000193144"/>
    </source>
</evidence>
<keyword evidence="4" id="KW-1185">Reference proteome</keyword>
<dbReference type="PANTHER" id="PTHR40623">
    <property type="entry name" value="INTEGRAL MEMBRANE PROTEIN"/>
    <property type="match status" value="1"/>
</dbReference>
<keyword evidence="2" id="KW-1133">Transmembrane helix</keyword>
<feature type="compositionally biased region" description="Low complexity" evidence="1">
    <location>
        <begin position="249"/>
        <end position="267"/>
    </location>
</feature>
<feature type="region of interest" description="Disordered" evidence="1">
    <location>
        <begin position="188"/>
        <end position="323"/>
    </location>
</feature>
<feature type="compositionally biased region" description="Polar residues" evidence="1">
    <location>
        <begin position="113"/>
        <end position="131"/>
    </location>
</feature>
<proteinExistence type="predicted"/>
<feature type="region of interest" description="Disordered" evidence="1">
    <location>
        <begin position="113"/>
        <end position="168"/>
    </location>
</feature>
<dbReference type="AlphaFoldDB" id="A0A1Y1Z4J7"/>
<keyword evidence="2" id="KW-0472">Membrane</keyword>
<feature type="transmembrane region" description="Helical" evidence="2">
    <location>
        <begin position="13"/>
        <end position="34"/>
    </location>
</feature>
<evidence type="ECO:0000256" key="1">
    <source>
        <dbReference type="SAM" id="MobiDB-lite"/>
    </source>
</evidence>
<dbReference type="PANTHER" id="PTHR40623:SF1">
    <property type="match status" value="1"/>
</dbReference>
<organism evidence="3 4">
    <name type="scientific">Clohesyomyces aquaticus</name>
    <dbReference type="NCBI Taxonomy" id="1231657"/>
    <lineage>
        <taxon>Eukaryota</taxon>
        <taxon>Fungi</taxon>
        <taxon>Dikarya</taxon>
        <taxon>Ascomycota</taxon>
        <taxon>Pezizomycotina</taxon>
        <taxon>Dothideomycetes</taxon>
        <taxon>Pleosporomycetidae</taxon>
        <taxon>Pleosporales</taxon>
        <taxon>Lindgomycetaceae</taxon>
        <taxon>Clohesyomyces</taxon>
    </lineage>
</organism>
<name>A0A1Y1Z4J7_9PLEO</name>
<reference evidence="3 4" key="1">
    <citation type="submission" date="2016-07" db="EMBL/GenBank/DDBJ databases">
        <title>Pervasive Adenine N6-methylation of Active Genes in Fungi.</title>
        <authorList>
            <consortium name="DOE Joint Genome Institute"/>
            <person name="Mondo S.J."/>
            <person name="Dannebaum R.O."/>
            <person name="Kuo R.C."/>
            <person name="Labutti K."/>
            <person name="Haridas S."/>
            <person name="Kuo A."/>
            <person name="Salamov A."/>
            <person name="Ahrendt S.R."/>
            <person name="Lipzen A."/>
            <person name="Sullivan W."/>
            <person name="Andreopoulos W.B."/>
            <person name="Clum A."/>
            <person name="Lindquist E."/>
            <person name="Daum C."/>
            <person name="Ramamoorthy G.K."/>
            <person name="Gryganskyi A."/>
            <person name="Culley D."/>
            <person name="Magnuson J.K."/>
            <person name="James T.Y."/>
            <person name="O'Malley M.A."/>
            <person name="Stajich J.E."/>
            <person name="Spatafora J.W."/>
            <person name="Visel A."/>
            <person name="Grigoriev I.V."/>
        </authorList>
    </citation>
    <scope>NUCLEOTIDE SEQUENCE [LARGE SCALE GENOMIC DNA]</scope>
    <source>
        <strain evidence="3 4">CBS 115471</strain>
    </source>
</reference>
<dbReference type="EMBL" id="MCFA01000128">
    <property type="protein sequence ID" value="ORY05170.1"/>
    <property type="molecule type" value="Genomic_DNA"/>
</dbReference>
<gene>
    <name evidence="3" type="ORF">BCR34DRAFT_491020</name>
</gene>
<protein>
    <submittedName>
        <fullName evidence="3">Uncharacterized protein</fullName>
    </submittedName>
</protein>
<keyword evidence="2" id="KW-0812">Transmembrane</keyword>